<dbReference type="Proteomes" id="UP000435913">
    <property type="component" value="Segment"/>
</dbReference>
<dbReference type="EMBL" id="MN812722">
    <property type="protein sequence ID" value="QGZ13257.1"/>
    <property type="molecule type" value="Genomic_DNA"/>
</dbReference>
<proteinExistence type="predicted"/>
<organism evidence="1 2">
    <name type="scientific">Vibrio phage NF</name>
    <dbReference type="NCBI Taxonomy" id="2686202"/>
    <lineage>
        <taxon>Viruses</taxon>
        <taxon>Duplodnaviria</taxon>
        <taxon>Heunggongvirae</taxon>
        <taxon>Uroviricota</taxon>
        <taxon>Caudoviricetes</taxon>
        <taxon>Enfavirus</taxon>
        <taxon>Enfavirus NF</taxon>
    </lineage>
</organism>
<evidence type="ECO:0000313" key="2">
    <source>
        <dbReference type="Proteomes" id="UP000435913"/>
    </source>
</evidence>
<accession>A0A6B9J019</accession>
<dbReference type="GeneID" id="77925335"/>
<dbReference type="KEGG" id="vg:77925335"/>
<reference evidence="1" key="1">
    <citation type="submission" date="2019-12" db="EMBL/GenBank/DDBJ databases">
        <title>Isolation and complete genomic sequence of bacteriophage NF: A novel Vibrio alginolyticus phage isolated from the coastal water of Qingdao, China.</title>
        <authorList>
            <person name="Zhang X."/>
        </authorList>
    </citation>
    <scope>NUCLEOTIDE SEQUENCE [LARGE SCALE GENOMIC DNA]</scope>
</reference>
<keyword evidence="2" id="KW-1185">Reference proteome</keyword>
<dbReference type="RefSeq" id="YP_010649775.1">
    <property type="nucleotide sequence ID" value="NC_070773.1"/>
</dbReference>
<protein>
    <submittedName>
        <fullName evidence="1">Uncharacterized protein</fullName>
    </submittedName>
</protein>
<sequence>MNNRFRQELHINSPALDKIAKHMAKDGFYYFGGSQKRKVTNYKRDGSYVVLEGDILN</sequence>
<name>A0A6B9J019_9CAUD</name>
<evidence type="ECO:0000313" key="1">
    <source>
        <dbReference type="EMBL" id="QGZ13257.1"/>
    </source>
</evidence>